<evidence type="ECO:0000256" key="1">
    <source>
        <dbReference type="ARBA" id="ARBA00004889"/>
    </source>
</evidence>
<evidence type="ECO:0000256" key="2">
    <source>
        <dbReference type="ARBA" id="ARBA00011971"/>
    </source>
</evidence>
<comment type="cofactor">
    <cofactor evidence="6">
        <name>Mg(2+)</name>
        <dbReference type="ChEBI" id="CHEBI:18420"/>
    </cofactor>
</comment>
<dbReference type="EC" id="2.4.2.10" evidence="2 6"/>
<dbReference type="InterPro" id="IPR029057">
    <property type="entry name" value="PRTase-like"/>
</dbReference>
<keyword evidence="4 6" id="KW-0808">Transferase</keyword>
<name>A0A1G2CTL0_9BACT</name>
<dbReference type="NCBIfam" id="TIGR00336">
    <property type="entry name" value="pyrE"/>
    <property type="match status" value="1"/>
</dbReference>
<feature type="binding site" evidence="6">
    <location>
        <position position="148"/>
    </location>
    <ligand>
        <name>orotate</name>
        <dbReference type="ChEBI" id="CHEBI:30839"/>
    </ligand>
</feature>
<comment type="caution">
    <text evidence="9">The sequence shown here is derived from an EMBL/GenBank/DDBJ whole genome shotgun (WGS) entry which is preliminary data.</text>
</comment>
<sequence>MTRKELIKKLRALHIIYKEKFVLRSGKSSNYYCDIKKTFGSSKILKEIASHLSKLIPKNATCVAGLGYGGIPLAIAVSFISGLKLCLVRGKKKNHGRNVFVEGYVPEALDKIVIVDDVISTGGSIKETIKILRKTKGKVIGAIVVIKRGETKVGVPVKTLFSVKELL</sequence>
<dbReference type="STRING" id="1798657.A2648_02740"/>
<dbReference type="GO" id="GO:0044205">
    <property type="term" value="P:'de novo' UMP biosynthetic process"/>
    <property type="evidence" value="ECO:0007669"/>
    <property type="project" value="UniProtKB-UniRule"/>
</dbReference>
<feature type="transmembrane region" description="Helical" evidence="7">
    <location>
        <begin position="66"/>
        <end position="87"/>
    </location>
</feature>
<evidence type="ECO:0000256" key="7">
    <source>
        <dbReference type="SAM" id="Phobius"/>
    </source>
</evidence>
<dbReference type="InterPro" id="IPR000836">
    <property type="entry name" value="PRTase_dom"/>
</dbReference>
<evidence type="ECO:0000256" key="5">
    <source>
        <dbReference type="ARBA" id="ARBA00022975"/>
    </source>
</evidence>
<comment type="caution">
    <text evidence="6">Lacks conserved residue(s) required for the propagation of feature annotation.</text>
</comment>
<dbReference type="Pfam" id="PF00156">
    <property type="entry name" value="Pribosyltran"/>
    <property type="match status" value="1"/>
</dbReference>
<accession>A0A1G2CTL0</accession>
<dbReference type="Proteomes" id="UP000178841">
    <property type="component" value="Unassembled WGS sequence"/>
</dbReference>
<dbReference type="InterPro" id="IPR004467">
    <property type="entry name" value="Or_phspho_trans_dom"/>
</dbReference>
<dbReference type="GO" id="GO:0004588">
    <property type="term" value="F:orotate phosphoribosyltransferase activity"/>
    <property type="evidence" value="ECO:0007669"/>
    <property type="project" value="UniProtKB-UniRule"/>
</dbReference>
<keyword evidence="3 6" id="KW-0328">Glycosyltransferase</keyword>
<evidence type="ECO:0000313" key="10">
    <source>
        <dbReference type="Proteomes" id="UP000178841"/>
    </source>
</evidence>
<keyword evidence="6" id="KW-0460">Magnesium</keyword>
<comment type="function">
    <text evidence="6">Catalyzes the transfer of a ribosyl phosphate group from 5-phosphoribose 1-diphosphate to orotate, leading to the formation of orotidine monophosphate (OMP).</text>
</comment>
<dbReference type="GO" id="GO:0000287">
    <property type="term" value="F:magnesium ion binding"/>
    <property type="evidence" value="ECO:0007669"/>
    <property type="project" value="UniProtKB-UniRule"/>
</dbReference>
<dbReference type="PANTHER" id="PTHR19278">
    <property type="entry name" value="OROTATE PHOSPHORIBOSYLTRANSFERASE"/>
    <property type="match status" value="1"/>
</dbReference>
<dbReference type="GO" id="GO:0019856">
    <property type="term" value="P:pyrimidine nucleobase biosynthetic process"/>
    <property type="evidence" value="ECO:0007669"/>
    <property type="project" value="TreeGrafter"/>
</dbReference>
<dbReference type="Gene3D" id="3.40.50.2020">
    <property type="match status" value="1"/>
</dbReference>
<evidence type="ECO:0000256" key="6">
    <source>
        <dbReference type="HAMAP-Rule" id="MF_01208"/>
    </source>
</evidence>
<reference evidence="9 10" key="1">
    <citation type="journal article" date="2016" name="Nat. Commun.">
        <title>Thousands of microbial genomes shed light on interconnected biogeochemical processes in an aquifer system.</title>
        <authorList>
            <person name="Anantharaman K."/>
            <person name="Brown C.T."/>
            <person name="Hug L.A."/>
            <person name="Sharon I."/>
            <person name="Castelle C.J."/>
            <person name="Probst A.J."/>
            <person name="Thomas B.C."/>
            <person name="Singh A."/>
            <person name="Wilkins M.J."/>
            <person name="Karaoz U."/>
            <person name="Brodie E.L."/>
            <person name="Williams K.H."/>
            <person name="Hubbard S.S."/>
            <person name="Banfield J.F."/>
        </authorList>
    </citation>
    <scope>NUCLEOTIDE SEQUENCE [LARGE SCALE GENOMIC DNA]</scope>
</reference>
<comment type="similarity">
    <text evidence="6">Belongs to the purine/pyrimidine phosphoribosyltransferase family. PyrE subfamily.</text>
</comment>
<feature type="binding site" evidence="6">
    <location>
        <position position="120"/>
    </location>
    <ligand>
        <name>orotate</name>
        <dbReference type="ChEBI" id="CHEBI:30839"/>
    </ligand>
</feature>
<feature type="binding site" description="in other chain" evidence="6">
    <location>
        <position position="24"/>
    </location>
    <ligand>
        <name>5-phospho-alpha-D-ribose 1-diphosphate</name>
        <dbReference type="ChEBI" id="CHEBI:58017"/>
        <note>ligand shared between dimeric partners</note>
    </ligand>
</feature>
<dbReference type="AlphaFoldDB" id="A0A1G2CTL0"/>
<keyword evidence="7" id="KW-1133">Transmembrane helix</keyword>
<evidence type="ECO:0000256" key="4">
    <source>
        <dbReference type="ARBA" id="ARBA00022679"/>
    </source>
</evidence>
<comment type="pathway">
    <text evidence="1 6">Pyrimidine metabolism; UMP biosynthesis via de novo pathway; UMP from orotate: step 1/2.</text>
</comment>
<evidence type="ECO:0000313" key="9">
    <source>
        <dbReference type="EMBL" id="OGZ04734.1"/>
    </source>
</evidence>
<proteinExistence type="inferred from homology"/>
<evidence type="ECO:0000259" key="8">
    <source>
        <dbReference type="Pfam" id="PF00156"/>
    </source>
</evidence>
<keyword evidence="5 6" id="KW-0665">Pyrimidine biosynthesis</keyword>
<feature type="binding site" evidence="6">
    <location>
        <position position="95"/>
    </location>
    <ligand>
        <name>5-phospho-alpha-D-ribose 1-diphosphate</name>
        <dbReference type="ChEBI" id="CHEBI:58017"/>
        <note>ligand shared between dimeric partners</note>
    </ligand>
</feature>
<feature type="binding site" evidence="6">
    <location>
        <position position="89"/>
    </location>
    <ligand>
        <name>5-phospho-alpha-D-ribose 1-diphosphate</name>
        <dbReference type="ChEBI" id="CHEBI:58017"/>
        <note>ligand shared between dimeric partners</note>
    </ligand>
</feature>
<dbReference type="SUPFAM" id="SSF53271">
    <property type="entry name" value="PRTase-like"/>
    <property type="match status" value="1"/>
</dbReference>
<keyword evidence="7" id="KW-0812">Transmembrane</keyword>
<dbReference type="EMBL" id="MHLH01000002">
    <property type="protein sequence ID" value="OGZ04734.1"/>
    <property type="molecule type" value="Genomic_DNA"/>
</dbReference>
<comment type="subunit">
    <text evidence="6">Homodimer.</text>
</comment>
<comment type="catalytic activity">
    <reaction evidence="6">
        <text>orotidine 5'-phosphate + diphosphate = orotate + 5-phospho-alpha-D-ribose 1-diphosphate</text>
        <dbReference type="Rhea" id="RHEA:10380"/>
        <dbReference type="ChEBI" id="CHEBI:30839"/>
        <dbReference type="ChEBI" id="CHEBI:33019"/>
        <dbReference type="ChEBI" id="CHEBI:57538"/>
        <dbReference type="ChEBI" id="CHEBI:58017"/>
        <dbReference type="EC" id="2.4.2.10"/>
    </reaction>
</comment>
<dbReference type="CDD" id="cd06223">
    <property type="entry name" value="PRTases_typeI"/>
    <property type="match status" value="1"/>
</dbReference>
<organism evidence="9 10">
    <name type="scientific">Candidatus Lloydbacteria bacterium RIFCSPHIGHO2_01_FULL_41_20</name>
    <dbReference type="NCBI Taxonomy" id="1798657"/>
    <lineage>
        <taxon>Bacteria</taxon>
        <taxon>Candidatus Lloydiibacteriota</taxon>
    </lineage>
</organism>
<dbReference type="InterPro" id="IPR023031">
    <property type="entry name" value="OPRT"/>
</dbReference>
<feature type="binding site" description="in other chain" evidence="6">
    <location>
        <begin position="116"/>
        <end position="124"/>
    </location>
    <ligand>
        <name>5-phospho-alpha-D-ribose 1-diphosphate</name>
        <dbReference type="ChEBI" id="CHEBI:58017"/>
        <note>ligand shared between dimeric partners</note>
    </ligand>
</feature>
<dbReference type="UniPathway" id="UPA00070">
    <property type="reaction ID" value="UER00119"/>
</dbReference>
<keyword evidence="7" id="KW-0472">Membrane</keyword>
<dbReference type="HAMAP" id="MF_01208">
    <property type="entry name" value="PyrE"/>
    <property type="match status" value="1"/>
</dbReference>
<evidence type="ECO:0000256" key="3">
    <source>
        <dbReference type="ARBA" id="ARBA00022676"/>
    </source>
</evidence>
<protein>
    <recommendedName>
        <fullName evidence="2 6">Orotate phosphoribosyltransferase</fullName>
        <shortName evidence="6">OPRT</shortName>
        <shortName evidence="6">OPRTase</shortName>
        <ecNumber evidence="2 6">2.4.2.10</ecNumber>
    </recommendedName>
</protein>
<gene>
    <name evidence="6" type="primary">pyrE</name>
    <name evidence="9" type="ORF">A2648_02740</name>
</gene>
<feature type="binding site" evidence="6">
    <location>
        <position position="93"/>
    </location>
    <ligand>
        <name>5-phospho-alpha-D-ribose 1-diphosphate</name>
        <dbReference type="ChEBI" id="CHEBI:58017"/>
        <note>ligand shared between dimeric partners</note>
    </ligand>
</feature>
<dbReference type="PANTHER" id="PTHR19278:SF9">
    <property type="entry name" value="URIDINE 5'-MONOPHOSPHATE SYNTHASE"/>
    <property type="match status" value="1"/>
</dbReference>
<feature type="domain" description="Phosphoribosyltransferase" evidence="8">
    <location>
        <begin position="41"/>
        <end position="153"/>
    </location>
</feature>